<protein>
    <submittedName>
        <fullName evidence="1">Uncharacterized protein</fullName>
    </submittedName>
</protein>
<keyword evidence="2" id="KW-1185">Reference proteome</keyword>
<dbReference type="Proteomes" id="UP001521222">
    <property type="component" value="Unassembled WGS sequence"/>
</dbReference>
<evidence type="ECO:0000313" key="1">
    <source>
        <dbReference type="EMBL" id="KAL1598356.1"/>
    </source>
</evidence>
<gene>
    <name evidence="1" type="ORF">SLS59_007040</name>
</gene>
<evidence type="ECO:0000313" key="2">
    <source>
        <dbReference type="Proteomes" id="UP001521222"/>
    </source>
</evidence>
<accession>A0ABR3R1Q7</accession>
<sequence length="229" mass="26236">MSCSSHNEDGQECDRDALGSSRISQFTTASSSSSHDIRLSYNDVKNLLPRFPPSRRSTPDKVILKWSTFAQLKLDNRGLKFKVADMEQRLAEVAAVKGMQDQIAAQMKKRKLNKIHDQDSAKVTDQVNDEQALREYLLRLANRYYDSAETKGERGLPQPETGLPPPWFYYAARRLRWADYMQDRMAELLKYTDKLPAEYNMIFNTEAPMVKIETEKEDGESGRICGLSD</sequence>
<reference evidence="1 2" key="1">
    <citation type="submission" date="2024-02" db="EMBL/GenBank/DDBJ databases">
        <title>De novo assembly and annotation of 12 fungi associated with fruit tree decline syndrome in Ontario, Canada.</title>
        <authorList>
            <person name="Sulman M."/>
            <person name="Ellouze W."/>
            <person name="Ilyukhin E."/>
        </authorList>
    </citation>
    <scope>NUCLEOTIDE SEQUENCE [LARGE SCALE GENOMIC DNA]</scope>
    <source>
        <strain evidence="1 2">M97-236</strain>
    </source>
</reference>
<name>A0ABR3R1Q7_9PLEO</name>
<dbReference type="EMBL" id="JAKIXB020000023">
    <property type="protein sequence ID" value="KAL1598356.1"/>
    <property type="molecule type" value="Genomic_DNA"/>
</dbReference>
<proteinExistence type="predicted"/>
<organism evidence="1 2">
    <name type="scientific">Nothophoma quercina</name>
    <dbReference type="NCBI Taxonomy" id="749835"/>
    <lineage>
        <taxon>Eukaryota</taxon>
        <taxon>Fungi</taxon>
        <taxon>Dikarya</taxon>
        <taxon>Ascomycota</taxon>
        <taxon>Pezizomycotina</taxon>
        <taxon>Dothideomycetes</taxon>
        <taxon>Pleosporomycetidae</taxon>
        <taxon>Pleosporales</taxon>
        <taxon>Pleosporineae</taxon>
        <taxon>Didymellaceae</taxon>
        <taxon>Nothophoma</taxon>
    </lineage>
</organism>
<comment type="caution">
    <text evidence="1">The sequence shown here is derived from an EMBL/GenBank/DDBJ whole genome shotgun (WGS) entry which is preliminary data.</text>
</comment>